<dbReference type="NCBIfam" id="TIGR02937">
    <property type="entry name" value="sigma70-ECF"/>
    <property type="match status" value="1"/>
</dbReference>
<dbReference type="GO" id="GO:0016987">
    <property type="term" value="F:sigma factor activity"/>
    <property type="evidence" value="ECO:0007669"/>
    <property type="project" value="UniProtKB-KW"/>
</dbReference>
<dbReference type="InterPro" id="IPR007630">
    <property type="entry name" value="RNA_pol_sigma70_r4"/>
</dbReference>
<dbReference type="GO" id="GO:0006352">
    <property type="term" value="P:DNA-templated transcription initiation"/>
    <property type="evidence" value="ECO:0007669"/>
    <property type="project" value="InterPro"/>
</dbReference>
<evidence type="ECO:0000256" key="1">
    <source>
        <dbReference type="ARBA" id="ARBA00023015"/>
    </source>
</evidence>
<dbReference type="Gene3D" id="1.10.1740.10">
    <property type="match status" value="1"/>
</dbReference>
<keyword evidence="4" id="KW-0804">Transcription</keyword>
<dbReference type="InterPro" id="IPR013324">
    <property type="entry name" value="RNA_pol_sigma_r3/r4-like"/>
</dbReference>
<keyword evidence="3" id="KW-0238">DNA-binding</keyword>
<feature type="coiled-coil region" evidence="5">
    <location>
        <begin position="94"/>
        <end position="121"/>
    </location>
</feature>
<evidence type="ECO:0000256" key="5">
    <source>
        <dbReference type="SAM" id="Coils"/>
    </source>
</evidence>
<keyword evidence="10" id="KW-1185">Reference proteome</keyword>
<protein>
    <submittedName>
        <fullName evidence="9">Sigma-70 family RNA polymerase sigma factor</fullName>
    </submittedName>
</protein>
<dbReference type="Pfam" id="PF04539">
    <property type="entry name" value="Sigma70_r3"/>
    <property type="match status" value="1"/>
</dbReference>
<dbReference type="InterPro" id="IPR036388">
    <property type="entry name" value="WH-like_DNA-bd_sf"/>
</dbReference>
<comment type="caution">
    <text evidence="9">The sequence shown here is derived from an EMBL/GenBank/DDBJ whole genome shotgun (WGS) entry which is preliminary data.</text>
</comment>
<dbReference type="SUPFAM" id="SSF88659">
    <property type="entry name" value="Sigma3 and sigma4 domains of RNA polymerase sigma factors"/>
    <property type="match status" value="2"/>
</dbReference>
<keyword evidence="2" id="KW-0731">Sigma factor</keyword>
<dbReference type="Gene3D" id="1.10.10.10">
    <property type="entry name" value="Winged helix-like DNA-binding domain superfamily/Winged helix DNA-binding domain"/>
    <property type="match status" value="2"/>
</dbReference>
<evidence type="ECO:0000256" key="2">
    <source>
        <dbReference type="ARBA" id="ARBA00023082"/>
    </source>
</evidence>
<evidence type="ECO:0000313" key="10">
    <source>
        <dbReference type="Proteomes" id="UP001155587"/>
    </source>
</evidence>
<dbReference type="InterPro" id="IPR013325">
    <property type="entry name" value="RNA_pol_sigma_r2"/>
</dbReference>
<feature type="domain" description="RNA polymerase sigma-70 region 2" evidence="7">
    <location>
        <begin position="40"/>
        <end position="95"/>
    </location>
</feature>
<feature type="domain" description="RNA polymerase sigma-70 region 3" evidence="6">
    <location>
        <begin position="105"/>
        <end position="146"/>
    </location>
</feature>
<dbReference type="InterPro" id="IPR014284">
    <property type="entry name" value="RNA_pol_sigma-70_dom"/>
</dbReference>
<sequence length="235" mass="27731">MLMKPRYQHTQTHDRESLQALENLVLQENIKLINGLLYQYRYVVDKGTFEDLQQTAMMTLVIELRKFDHVANDDFRRAVAVRIRGEIIDELRRRDYMERDKRQLVNKIKKAERELLQLLGREPAVNEICRHLGIQNDDFQQAMMLVDVMDDIELDSVMGKASDTDRDVLLSEVRQVLETLPEREKRVLYLVYVKNLSTKEVAQVLDINEIKVHRIKHRGLDILKSRMKESGACKR</sequence>
<dbReference type="SUPFAM" id="SSF88946">
    <property type="entry name" value="Sigma2 domain of RNA polymerase sigma factors"/>
    <property type="match status" value="1"/>
</dbReference>
<organism evidence="9 10">
    <name type="scientific">Vibrio qingdaonensis</name>
    <dbReference type="NCBI Taxonomy" id="2829491"/>
    <lineage>
        <taxon>Bacteria</taxon>
        <taxon>Pseudomonadati</taxon>
        <taxon>Pseudomonadota</taxon>
        <taxon>Gammaproteobacteria</taxon>
        <taxon>Vibrionales</taxon>
        <taxon>Vibrionaceae</taxon>
        <taxon>Vibrio</taxon>
    </lineage>
</organism>
<dbReference type="RefSeq" id="WP_265673024.1">
    <property type="nucleotide sequence ID" value="NZ_JAKRRY010000001.1"/>
</dbReference>
<dbReference type="GO" id="GO:0003677">
    <property type="term" value="F:DNA binding"/>
    <property type="evidence" value="ECO:0007669"/>
    <property type="project" value="UniProtKB-KW"/>
</dbReference>
<dbReference type="PANTHER" id="PTHR30385">
    <property type="entry name" value="SIGMA FACTOR F FLAGELLAR"/>
    <property type="match status" value="1"/>
</dbReference>
<reference evidence="9" key="1">
    <citation type="submission" date="2022-02" db="EMBL/GenBank/DDBJ databases">
        <title>Vibrio sp. nov, a new bacterium isolated from seawater.</title>
        <authorList>
            <person name="Yuan Y."/>
        </authorList>
    </citation>
    <scope>NUCLEOTIDE SEQUENCE</scope>
    <source>
        <strain evidence="9">ZSDZ65</strain>
    </source>
</reference>
<proteinExistence type="predicted"/>
<name>A0A9X3HUL4_9VIBR</name>
<dbReference type="CDD" id="cd06171">
    <property type="entry name" value="Sigma70_r4"/>
    <property type="match status" value="1"/>
</dbReference>
<evidence type="ECO:0000313" key="9">
    <source>
        <dbReference type="EMBL" id="MCW8344600.1"/>
    </source>
</evidence>
<dbReference type="EMBL" id="JAKRRY010000001">
    <property type="protein sequence ID" value="MCW8344600.1"/>
    <property type="molecule type" value="Genomic_DNA"/>
</dbReference>
<evidence type="ECO:0000259" key="7">
    <source>
        <dbReference type="Pfam" id="PF04542"/>
    </source>
</evidence>
<dbReference type="Proteomes" id="UP001155587">
    <property type="component" value="Unassembled WGS sequence"/>
</dbReference>
<evidence type="ECO:0000259" key="8">
    <source>
        <dbReference type="Pfam" id="PF04545"/>
    </source>
</evidence>
<evidence type="ECO:0000259" key="6">
    <source>
        <dbReference type="Pfam" id="PF04539"/>
    </source>
</evidence>
<dbReference type="InterPro" id="IPR007624">
    <property type="entry name" value="RNA_pol_sigma70_r3"/>
</dbReference>
<keyword evidence="1" id="KW-0805">Transcription regulation</keyword>
<feature type="domain" description="RNA polymerase sigma-70 region 4" evidence="8">
    <location>
        <begin position="176"/>
        <end position="224"/>
    </location>
</feature>
<keyword evidence="5" id="KW-0175">Coiled coil</keyword>
<dbReference type="Pfam" id="PF04542">
    <property type="entry name" value="Sigma70_r2"/>
    <property type="match status" value="1"/>
</dbReference>
<accession>A0A9X3HUL4</accession>
<dbReference type="Pfam" id="PF04545">
    <property type="entry name" value="Sigma70_r4"/>
    <property type="match status" value="1"/>
</dbReference>
<evidence type="ECO:0000256" key="4">
    <source>
        <dbReference type="ARBA" id="ARBA00023163"/>
    </source>
</evidence>
<gene>
    <name evidence="9" type="ORF">MD535_00970</name>
</gene>
<dbReference type="AlphaFoldDB" id="A0A9X3HUL4"/>
<dbReference type="InterPro" id="IPR007627">
    <property type="entry name" value="RNA_pol_sigma70_r2"/>
</dbReference>
<evidence type="ECO:0000256" key="3">
    <source>
        <dbReference type="ARBA" id="ARBA00023125"/>
    </source>
</evidence>